<keyword evidence="3" id="KW-0479">Metal-binding</keyword>
<evidence type="ECO:0000256" key="5">
    <source>
        <dbReference type="ARBA" id="ARBA00022801"/>
    </source>
</evidence>
<feature type="chain" id="PRO_5022926569" description="Sulfatase" evidence="7">
    <location>
        <begin position="22"/>
        <end position="597"/>
    </location>
</feature>
<reference evidence="11" key="1">
    <citation type="submission" date="2019-08" db="EMBL/GenBank/DDBJ databases">
        <title>Limnoglobus roseus gen. nov., sp. nov., a novel freshwater planctomycete with a giant genome from the family Gemmataceae.</title>
        <authorList>
            <person name="Kulichevskaya I.S."/>
            <person name="Naumoff D.G."/>
            <person name="Miroshnikov K."/>
            <person name="Ivanova A."/>
            <person name="Philippov D.A."/>
            <person name="Hakobyan A."/>
            <person name="Rijpstra I.C."/>
            <person name="Sinninghe Damste J.S."/>
            <person name="Liesack W."/>
            <person name="Dedysh S.N."/>
        </authorList>
    </citation>
    <scope>NUCLEOTIDE SEQUENCE [LARGE SCALE GENOMIC DNA]</scope>
    <source>
        <strain evidence="11">PX52</strain>
    </source>
</reference>
<evidence type="ECO:0008006" key="12">
    <source>
        <dbReference type="Google" id="ProtNLM"/>
    </source>
</evidence>
<dbReference type="Pfam" id="PF16871">
    <property type="entry name" value="DUF5077"/>
    <property type="match status" value="1"/>
</dbReference>
<evidence type="ECO:0000256" key="2">
    <source>
        <dbReference type="ARBA" id="ARBA00008779"/>
    </source>
</evidence>
<dbReference type="InterPro" id="IPR017850">
    <property type="entry name" value="Alkaline_phosphatase_core_sf"/>
</dbReference>
<evidence type="ECO:0000313" key="11">
    <source>
        <dbReference type="Proteomes" id="UP000324974"/>
    </source>
</evidence>
<dbReference type="CDD" id="cd16144">
    <property type="entry name" value="ARS_like"/>
    <property type="match status" value="1"/>
</dbReference>
<keyword evidence="4 7" id="KW-0732">Signal</keyword>
<dbReference type="Pfam" id="PF00884">
    <property type="entry name" value="Sulfatase"/>
    <property type="match status" value="1"/>
</dbReference>
<dbReference type="OrthoDB" id="9783154at2"/>
<dbReference type="SUPFAM" id="SSF53649">
    <property type="entry name" value="Alkaline phosphatase-like"/>
    <property type="match status" value="1"/>
</dbReference>
<evidence type="ECO:0000256" key="1">
    <source>
        <dbReference type="ARBA" id="ARBA00001913"/>
    </source>
</evidence>
<evidence type="ECO:0000313" key="10">
    <source>
        <dbReference type="EMBL" id="QEL14014.1"/>
    </source>
</evidence>
<comment type="similarity">
    <text evidence="2">Belongs to the sulfatase family.</text>
</comment>
<feature type="domain" description="Sulfatase N-terminal" evidence="8">
    <location>
        <begin position="23"/>
        <end position="352"/>
    </location>
</feature>
<evidence type="ECO:0000256" key="3">
    <source>
        <dbReference type="ARBA" id="ARBA00022723"/>
    </source>
</evidence>
<protein>
    <recommendedName>
        <fullName evidence="12">Sulfatase</fullName>
    </recommendedName>
</protein>
<keyword evidence="11" id="KW-1185">Reference proteome</keyword>
<evidence type="ECO:0000259" key="9">
    <source>
        <dbReference type="Pfam" id="PF16871"/>
    </source>
</evidence>
<dbReference type="InterPro" id="IPR024607">
    <property type="entry name" value="Sulfatase_CS"/>
</dbReference>
<dbReference type="SUPFAM" id="SSF49785">
    <property type="entry name" value="Galactose-binding domain-like"/>
    <property type="match status" value="1"/>
</dbReference>
<dbReference type="PANTHER" id="PTHR42693:SF42">
    <property type="entry name" value="ARYLSULFATASE G"/>
    <property type="match status" value="1"/>
</dbReference>
<dbReference type="GO" id="GO:0004065">
    <property type="term" value="F:arylsulfatase activity"/>
    <property type="evidence" value="ECO:0007669"/>
    <property type="project" value="TreeGrafter"/>
</dbReference>
<evidence type="ECO:0000256" key="6">
    <source>
        <dbReference type="ARBA" id="ARBA00022837"/>
    </source>
</evidence>
<dbReference type="Gene3D" id="2.60.120.260">
    <property type="entry name" value="Galactose-binding domain-like"/>
    <property type="match status" value="1"/>
</dbReference>
<comment type="cofactor">
    <cofactor evidence="1">
        <name>Ca(2+)</name>
        <dbReference type="ChEBI" id="CHEBI:29108"/>
    </cofactor>
</comment>
<dbReference type="InterPro" id="IPR000917">
    <property type="entry name" value="Sulfatase_N"/>
</dbReference>
<name>A0A5C1AA67_9BACT</name>
<dbReference type="Gene3D" id="3.30.1120.10">
    <property type="match status" value="1"/>
</dbReference>
<dbReference type="EMBL" id="CP042425">
    <property type="protein sequence ID" value="QEL14014.1"/>
    <property type="molecule type" value="Genomic_DNA"/>
</dbReference>
<dbReference type="InterPro" id="IPR031712">
    <property type="entry name" value="DUF5077"/>
</dbReference>
<dbReference type="RefSeq" id="WP_149108938.1">
    <property type="nucleotide sequence ID" value="NZ_CP042425.1"/>
</dbReference>
<dbReference type="PROSITE" id="PS00149">
    <property type="entry name" value="SULFATASE_2"/>
    <property type="match status" value="1"/>
</dbReference>
<dbReference type="GO" id="GO:0046872">
    <property type="term" value="F:metal ion binding"/>
    <property type="evidence" value="ECO:0007669"/>
    <property type="project" value="UniProtKB-KW"/>
</dbReference>
<gene>
    <name evidence="10" type="ORF">PX52LOC_00876</name>
</gene>
<dbReference type="KEGG" id="lrs:PX52LOC_00876"/>
<dbReference type="InterPro" id="IPR008979">
    <property type="entry name" value="Galactose-bd-like_sf"/>
</dbReference>
<sequence>MPLRLLLAAVATFAVLADASAKPNVVLILADDLGGADLGCYGSTFHKTPHLDALAKQGVRFTDAYAACPVCSPTRAALLTGKYPARLGITDWLPGQPDKPGHKLNRPPLPTHLPLEEVTLAERLKAAGYVTASIGKWHLGGPGFGPKEQGFDVNVGGDDIGTPLSYFAPYKRTANGKDRFMFGLEMAPDGEYLTDRLATEAEKFIVANKDKPFFLYLPHYAVHNPMKAKADLIAKYPNKPTHGKQSNATYAAMLESVDDGVGRILKLLDDQKLADNTIVIFTSDNGGLATLEGAAYAPTYNGNFREGKGYLYEGGIRVPLIVRGPGVKGSRLENTPTSSQDFVPTLCELCGVAAPEKLDGVSIAKTLAGDGPPQRDALYWHYPHYANQGGKPGGAIREGNFKLIEFYENGRRELFDLKSGEGNNLAEAKPDVTKRLAEKLAAWRTEVGAKMPTPNPAYTPNPQAANGTITLPAGTADVHGVMLRFEPLPHKNTLGYWVNEKDWASWEFTVTTPGTFAVEVLQGCGTGNGGSTVTAAVGDQKLTFTVEDTGGFQAFKPRVIGTVTLEKAGRYTLELRPVKKAKAAVMDVRQVVLKKPE</sequence>
<dbReference type="Proteomes" id="UP000324974">
    <property type="component" value="Chromosome"/>
</dbReference>
<dbReference type="Gene3D" id="3.40.720.10">
    <property type="entry name" value="Alkaline Phosphatase, subunit A"/>
    <property type="match status" value="1"/>
</dbReference>
<evidence type="ECO:0000256" key="4">
    <source>
        <dbReference type="ARBA" id="ARBA00022729"/>
    </source>
</evidence>
<dbReference type="PROSITE" id="PS00523">
    <property type="entry name" value="SULFATASE_1"/>
    <property type="match status" value="1"/>
</dbReference>
<dbReference type="PANTHER" id="PTHR42693">
    <property type="entry name" value="ARYLSULFATASE FAMILY MEMBER"/>
    <property type="match status" value="1"/>
</dbReference>
<evidence type="ECO:0000256" key="7">
    <source>
        <dbReference type="SAM" id="SignalP"/>
    </source>
</evidence>
<keyword evidence="5" id="KW-0378">Hydrolase</keyword>
<dbReference type="AlphaFoldDB" id="A0A5C1AA67"/>
<dbReference type="InterPro" id="IPR050738">
    <property type="entry name" value="Sulfatase"/>
</dbReference>
<accession>A0A5C1AA67</accession>
<feature type="signal peptide" evidence="7">
    <location>
        <begin position="1"/>
        <end position="21"/>
    </location>
</feature>
<evidence type="ECO:0000259" key="8">
    <source>
        <dbReference type="Pfam" id="PF00884"/>
    </source>
</evidence>
<proteinExistence type="inferred from homology"/>
<keyword evidence="6" id="KW-0106">Calcium</keyword>
<feature type="domain" description="DUF5077" evidence="9">
    <location>
        <begin position="491"/>
        <end position="595"/>
    </location>
</feature>
<organism evidence="10 11">
    <name type="scientific">Limnoglobus roseus</name>
    <dbReference type="NCBI Taxonomy" id="2598579"/>
    <lineage>
        <taxon>Bacteria</taxon>
        <taxon>Pseudomonadati</taxon>
        <taxon>Planctomycetota</taxon>
        <taxon>Planctomycetia</taxon>
        <taxon>Gemmatales</taxon>
        <taxon>Gemmataceae</taxon>
        <taxon>Limnoglobus</taxon>
    </lineage>
</organism>